<evidence type="ECO:0000313" key="2">
    <source>
        <dbReference type="EMBL" id="KAH1165901.1"/>
    </source>
</evidence>
<proteinExistence type="predicted"/>
<name>A0A9D4ARJ5_9SAUR</name>
<sequence>MRARPPPQVLQSRGPSRAPHAPLGWRCVWALEVFPPPSQAGRERAWLRETWQGAGSPGHVAGWVQACSWWVCLMTLLTLAVNPAGSDPLVMGSANAACGMSLSEPGHGACAKGLPPGAAAGPGPGPGELRSVWLVPSWLNINDPAPCELVCGGERGWGQPPGVTAHHDISSWQTRPGADLAMPAWPSRSRGAAQQWHDAVKESRGLKSGDASSWRPVLLQGHLSRQRGSPGQGPFIPGLDKALNGHQGPGTGPHCCDISNTSVAACCGEPCALPDPGAAAAPSLRSGL</sequence>
<evidence type="ECO:0000313" key="3">
    <source>
        <dbReference type="Proteomes" id="UP000827986"/>
    </source>
</evidence>
<accession>A0A9D4ARJ5</accession>
<protein>
    <submittedName>
        <fullName evidence="2">Uncharacterized protein</fullName>
    </submittedName>
</protein>
<comment type="caution">
    <text evidence="2">The sequence shown here is derived from an EMBL/GenBank/DDBJ whole genome shotgun (WGS) entry which is preliminary data.</text>
</comment>
<dbReference type="AlphaFoldDB" id="A0A9D4ARJ5"/>
<feature type="region of interest" description="Disordered" evidence="1">
    <location>
        <begin position="224"/>
        <end position="244"/>
    </location>
</feature>
<gene>
    <name evidence="2" type="ORF">KIL84_023460</name>
</gene>
<keyword evidence="3" id="KW-1185">Reference proteome</keyword>
<organism evidence="2 3">
    <name type="scientific">Mauremys mutica</name>
    <name type="common">yellowpond turtle</name>
    <dbReference type="NCBI Taxonomy" id="74926"/>
    <lineage>
        <taxon>Eukaryota</taxon>
        <taxon>Metazoa</taxon>
        <taxon>Chordata</taxon>
        <taxon>Craniata</taxon>
        <taxon>Vertebrata</taxon>
        <taxon>Euteleostomi</taxon>
        <taxon>Archelosauria</taxon>
        <taxon>Testudinata</taxon>
        <taxon>Testudines</taxon>
        <taxon>Cryptodira</taxon>
        <taxon>Durocryptodira</taxon>
        <taxon>Testudinoidea</taxon>
        <taxon>Geoemydidae</taxon>
        <taxon>Geoemydinae</taxon>
        <taxon>Mauremys</taxon>
    </lineage>
</organism>
<evidence type="ECO:0000256" key="1">
    <source>
        <dbReference type="SAM" id="MobiDB-lite"/>
    </source>
</evidence>
<dbReference type="Proteomes" id="UP000827986">
    <property type="component" value="Unassembled WGS sequence"/>
</dbReference>
<dbReference type="EMBL" id="JAHDVG010000488">
    <property type="protein sequence ID" value="KAH1165901.1"/>
    <property type="molecule type" value="Genomic_DNA"/>
</dbReference>
<reference evidence="2" key="1">
    <citation type="submission" date="2021-09" db="EMBL/GenBank/DDBJ databases">
        <title>The genome of Mauremys mutica provides insights into the evolution of semi-aquatic lifestyle.</title>
        <authorList>
            <person name="Gong S."/>
            <person name="Gao Y."/>
        </authorList>
    </citation>
    <scope>NUCLEOTIDE SEQUENCE</scope>
    <source>
        <strain evidence="2">MM-2020</strain>
        <tissue evidence="2">Muscle</tissue>
    </source>
</reference>